<dbReference type="GO" id="GO:0005886">
    <property type="term" value="C:plasma membrane"/>
    <property type="evidence" value="ECO:0007669"/>
    <property type="project" value="UniProtKB-SubCell"/>
</dbReference>
<reference evidence="12 13" key="1">
    <citation type="submission" date="2022-05" db="EMBL/GenBank/DDBJ databases">
        <authorList>
            <consortium name="Genoscope - CEA"/>
            <person name="William W."/>
        </authorList>
    </citation>
    <scope>NUCLEOTIDE SEQUENCE [LARGE SCALE GENOMIC DNA]</scope>
</reference>
<feature type="compositionally biased region" description="Polar residues" evidence="9">
    <location>
        <begin position="1575"/>
        <end position="1585"/>
    </location>
</feature>
<evidence type="ECO:0000313" key="12">
    <source>
        <dbReference type="EMBL" id="CAH3042243.1"/>
    </source>
</evidence>
<dbReference type="InterPro" id="IPR011993">
    <property type="entry name" value="PH-like_dom_sf"/>
</dbReference>
<keyword evidence="6" id="KW-0433">Leucine-rich repeat</keyword>
<feature type="compositionally biased region" description="Basic and acidic residues" evidence="9">
    <location>
        <begin position="1506"/>
        <end position="1566"/>
    </location>
</feature>
<keyword evidence="4" id="KW-1003">Cell membrane</keyword>
<dbReference type="Pfam" id="PF17888">
    <property type="entry name" value="Carm_PH"/>
    <property type="match status" value="1"/>
</dbReference>
<keyword evidence="7" id="KW-0677">Repeat</keyword>
<feature type="compositionally biased region" description="Basic and acidic residues" evidence="9">
    <location>
        <begin position="1280"/>
        <end position="1294"/>
    </location>
</feature>
<dbReference type="GO" id="GO:0005737">
    <property type="term" value="C:cytoplasm"/>
    <property type="evidence" value="ECO:0007669"/>
    <property type="project" value="UniProtKB-SubCell"/>
</dbReference>
<dbReference type="GO" id="GO:0030027">
    <property type="term" value="C:lamellipodium"/>
    <property type="evidence" value="ECO:0007669"/>
    <property type="project" value="TreeGrafter"/>
</dbReference>
<comment type="caution">
    <text evidence="12">The sequence shown here is derived from an EMBL/GenBank/DDBJ whole genome shotgun (WGS) entry which is preliminary data.</text>
</comment>
<feature type="region of interest" description="Disordered" evidence="9">
    <location>
        <begin position="982"/>
        <end position="1697"/>
    </location>
</feature>
<feature type="domain" description="CARMIL pleckstrin homology" evidence="11">
    <location>
        <begin position="28"/>
        <end position="120"/>
    </location>
</feature>
<evidence type="ECO:0000256" key="3">
    <source>
        <dbReference type="ARBA" id="ARBA00007298"/>
    </source>
</evidence>
<feature type="compositionally biased region" description="Basic and acidic residues" evidence="9">
    <location>
        <begin position="1658"/>
        <end position="1667"/>
    </location>
</feature>
<feature type="compositionally biased region" description="Pro residues" evidence="9">
    <location>
        <begin position="1062"/>
        <end position="1075"/>
    </location>
</feature>
<feature type="compositionally biased region" description="Basic and acidic residues" evidence="9">
    <location>
        <begin position="1077"/>
        <end position="1086"/>
    </location>
</feature>
<evidence type="ECO:0000256" key="5">
    <source>
        <dbReference type="ARBA" id="ARBA00022490"/>
    </source>
</evidence>
<evidence type="ECO:0000256" key="4">
    <source>
        <dbReference type="ARBA" id="ARBA00022475"/>
    </source>
</evidence>
<feature type="compositionally biased region" description="Basic and acidic residues" evidence="9">
    <location>
        <begin position="1191"/>
        <end position="1241"/>
    </location>
</feature>
<dbReference type="Pfam" id="PF16000">
    <property type="entry name" value="CARMIL_C"/>
    <property type="match status" value="1"/>
</dbReference>
<gene>
    <name evidence="12" type="ORF">PMEA_00028716</name>
</gene>
<dbReference type="SUPFAM" id="SSF52047">
    <property type="entry name" value="RNI-like"/>
    <property type="match status" value="2"/>
</dbReference>
<dbReference type="GO" id="GO:0034315">
    <property type="term" value="P:regulation of Arp2/3 complex-mediated actin nucleation"/>
    <property type="evidence" value="ECO:0007669"/>
    <property type="project" value="TreeGrafter"/>
</dbReference>
<evidence type="ECO:0000313" key="13">
    <source>
        <dbReference type="Proteomes" id="UP001159428"/>
    </source>
</evidence>
<feature type="compositionally biased region" description="Basic and acidic residues" evidence="9">
    <location>
        <begin position="1031"/>
        <end position="1046"/>
    </location>
</feature>
<evidence type="ECO:0000256" key="9">
    <source>
        <dbReference type="SAM" id="MobiDB-lite"/>
    </source>
</evidence>
<feature type="compositionally biased region" description="Basic and acidic residues" evidence="9">
    <location>
        <begin position="1130"/>
        <end position="1181"/>
    </location>
</feature>
<feature type="compositionally biased region" description="Gly residues" evidence="9">
    <location>
        <begin position="1304"/>
        <end position="1314"/>
    </location>
</feature>
<dbReference type="InterPro" id="IPR031943">
    <property type="entry name" value="CARMIL_C"/>
</dbReference>
<keyword evidence="8" id="KW-0472">Membrane</keyword>
<sequence>MGDDSAEIEPGLLENVQLAIRRNIELAFIKKGTIEFKGDRSEARILALSAHRFYVLTSTKNGCKVDFSMHVLEIQKIESSKPLLLTVLCGEKPNYFRLFQPKDCTEIIAHILVALKSNFPSGNPDRSLRVTYGPPEESDMRQEQVTTLVNNLRNSGGDVEIGPCGGFSKVYVSMCDLYGQSHLEEVVWDIDTIYLSLNTKELNIQDFDHLEHKDLVPLISTLEYNDWFTKVTCDSYKLGSEVCDAICKAAKKSTTVEELVLDSAGFGRDHCQKLALALTSNPKTALHSLSLNINSIEDRGLTHLSGAFSNLPHGLVFLSLADNGITSKGASTLGQALKSSKYSESSLQRLDLSKNPLKADGIAGLCDFLAKPNMLTHLDLSSTECPLDLLFGALIRGCIQHLATINVAGNSFTSKKTKDAVVPPSFKQFFSTSQALKCLDVSDCKLHSDAIRAILEGLRANSFLCDVELNLSNNELRGLGAKAIADNITHLKCVSRLNISDNGFDTELIPILEKLSSNKTLKYLNLGQNMKQRSSSAIMEALVQLLSEENSHLESISLAESKLKHDIIPLLDALGTNETLTELDISGNQIGDEGARILAKALQINTKLRTLDWDKNGTTYRGFADIAAALESNHTLLSMPMPLHDAAQSLKPQTEQHLRKIEKLLLRNQSPHKVVTEQAYRLQQGLLLTSTQQQMVDRLVVQLQDLVSALRSSQEPNVKNEIKTAKNYIQDADKLKQLLLKFHLCTSDSDIEARFAELAGEFYKAAEEKMKNNMAKMIDCAKEVCPYITSSDDVQSRLLAVAQGKSSLNETFVEEVILTRAAAGIANRLSEDKLTVASVMADTIMEIVIHQLENSVNKLDLLLREHRSKMENKDSENEKNTEEDDVAAAARKARNRLSSAQLTAPAGDGTEGGGRSHRRRPTVSRRPSARLVEEDEKVVKEVEDEVKTEKVEKLKLAKDEVEGKPLPQLVVPTKVEFNDLEMKTSGLKHLGKDRARPPQKRRLPTRPSNRPAVAQDESKDDESIEAFWSKTEQEPPKVEVTPEKTPRKTSTTKPSPAATPSKTPPPKPAPKPKPSPKAKDNEEHKKSSWMPKGGISLPGFLKKKQSRDRALTAPSTGEGKSTAWYTDNSKQTDTEKKKNQASPKEEHKASKEKIPSGKKPDVSKERVPSDKKAEQPAEKATPEPAAPTEKVPLDKEPEVTKAKTPIEDKPEVTIEKRSVEENDAVSKERAPSLTKRERTPTAEKIVGTKPPIMGVKPFAFPRDRTGTGPSAQSRVGGSTPEKDASKPASEEPAAKLRGPPKFGIGIGGAAGGGLLAEMKQRQERAASLGRKVTDKPAESKSSEPDKGSKPAPAIGSKEVAPQIAKEGLVKPSSFKSSRPRLPSGTPPKPAPRPGKKDSRKESREEPKDENKEKEPEVKKEVQPEAKEDVKQEVLKNGKPKETKEIPSETKQSEKREELDGKVEKVEKVEEKEKPEEVTEKGVVDDRKETDKEDKKEVNTEGNEETPSERAQEQTEKVDQKVQDVNSELEKVDSAKMEEEVKEKDNSGSAVVKDDLWVARESGKEALRPGGRSMSLKVQRTTSGTEKTAMRSATLPKPWSPGQAPSNMLSRKLSWDRANAGEEDGRRTKRSASSSDEGIPEVSEDQISKSSSADPGEAEEQKDSKLADKTTTTNGSIPKSPDAAKLEELLNSDGDTVL</sequence>
<dbReference type="Gene3D" id="3.80.10.10">
    <property type="entry name" value="Ribonuclease Inhibitor"/>
    <property type="match status" value="1"/>
</dbReference>
<evidence type="ECO:0000256" key="7">
    <source>
        <dbReference type="ARBA" id="ARBA00022737"/>
    </source>
</evidence>
<dbReference type="PANTHER" id="PTHR24112">
    <property type="entry name" value="LEUCINE-RICH REPEAT, ISOFORM F-RELATED"/>
    <property type="match status" value="1"/>
</dbReference>
<dbReference type="Pfam" id="PF13516">
    <property type="entry name" value="LRR_6"/>
    <property type="match status" value="2"/>
</dbReference>
<keyword evidence="5" id="KW-0963">Cytoplasm</keyword>
<dbReference type="InterPro" id="IPR032675">
    <property type="entry name" value="LRR_dom_sf"/>
</dbReference>
<dbReference type="SMART" id="SM00368">
    <property type="entry name" value="LRR_RI"/>
    <property type="match status" value="8"/>
</dbReference>
<dbReference type="InterPro" id="IPR001611">
    <property type="entry name" value="Leu-rich_rpt"/>
</dbReference>
<comment type="subcellular location">
    <subcellularLocation>
        <location evidence="1">Cell membrane</location>
    </subcellularLocation>
    <subcellularLocation>
        <location evidence="2">Cytoplasm</location>
    </subcellularLocation>
</comment>
<feature type="compositionally biased region" description="Polar residues" evidence="9">
    <location>
        <begin position="1113"/>
        <end position="1129"/>
    </location>
</feature>
<protein>
    <submittedName>
        <fullName evidence="12">Uncharacterized protein</fullName>
    </submittedName>
</protein>
<feature type="compositionally biased region" description="Basic and acidic residues" evidence="9">
    <location>
        <begin position="1612"/>
        <end position="1625"/>
    </location>
</feature>
<evidence type="ECO:0000259" key="11">
    <source>
        <dbReference type="Pfam" id="PF17888"/>
    </source>
</evidence>
<dbReference type="Proteomes" id="UP001159428">
    <property type="component" value="Unassembled WGS sequence"/>
</dbReference>
<dbReference type="Gene3D" id="2.30.29.30">
    <property type="entry name" value="Pleckstrin-homology domain (PH domain)/Phosphotyrosine-binding domain (PTB)"/>
    <property type="match status" value="1"/>
</dbReference>
<feature type="compositionally biased region" description="Basic and acidic residues" evidence="9">
    <location>
        <begin position="1331"/>
        <end position="1348"/>
    </location>
</feature>
<dbReference type="GO" id="GO:0016477">
    <property type="term" value="P:cell migration"/>
    <property type="evidence" value="ECO:0007669"/>
    <property type="project" value="TreeGrafter"/>
</dbReference>
<dbReference type="PANTHER" id="PTHR24112:SF66">
    <property type="entry name" value="LEUCINE-RICH REPEAT, ISOFORM F"/>
    <property type="match status" value="1"/>
</dbReference>
<keyword evidence="13" id="KW-1185">Reference proteome</keyword>
<feature type="domain" description="CARMIL C-terminal" evidence="10">
    <location>
        <begin position="781"/>
        <end position="1058"/>
    </location>
</feature>
<evidence type="ECO:0000256" key="8">
    <source>
        <dbReference type="ARBA" id="ARBA00023136"/>
    </source>
</evidence>
<evidence type="ECO:0000256" key="1">
    <source>
        <dbReference type="ARBA" id="ARBA00004236"/>
    </source>
</evidence>
<feature type="compositionally biased region" description="Basic and acidic residues" evidence="9">
    <location>
        <begin position="1394"/>
        <end position="1498"/>
    </location>
</feature>
<feature type="compositionally biased region" description="Basic and acidic residues" evidence="9">
    <location>
        <begin position="870"/>
        <end position="880"/>
    </location>
</feature>
<name>A0AAU9VY05_9CNID</name>
<evidence type="ECO:0000256" key="2">
    <source>
        <dbReference type="ARBA" id="ARBA00004496"/>
    </source>
</evidence>
<dbReference type="EMBL" id="CALNXJ010000006">
    <property type="protein sequence ID" value="CAH3042243.1"/>
    <property type="molecule type" value="Genomic_DNA"/>
</dbReference>
<evidence type="ECO:0000259" key="10">
    <source>
        <dbReference type="Pfam" id="PF16000"/>
    </source>
</evidence>
<organism evidence="12 13">
    <name type="scientific">Pocillopora meandrina</name>
    <dbReference type="NCBI Taxonomy" id="46732"/>
    <lineage>
        <taxon>Eukaryota</taxon>
        <taxon>Metazoa</taxon>
        <taxon>Cnidaria</taxon>
        <taxon>Anthozoa</taxon>
        <taxon>Hexacorallia</taxon>
        <taxon>Scleractinia</taxon>
        <taxon>Astrocoeniina</taxon>
        <taxon>Pocilloporidae</taxon>
        <taxon>Pocillopora</taxon>
    </lineage>
</organism>
<evidence type="ECO:0000256" key="6">
    <source>
        <dbReference type="ARBA" id="ARBA00022614"/>
    </source>
</evidence>
<proteinExistence type="inferred from homology"/>
<accession>A0AAU9VY05</accession>
<feature type="region of interest" description="Disordered" evidence="9">
    <location>
        <begin position="870"/>
        <end position="936"/>
    </location>
</feature>
<comment type="similarity">
    <text evidence="3">Belongs to the CARMIL family.</text>
</comment>
<feature type="compositionally biased region" description="Low complexity" evidence="9">
    <location>
        <begin position="1048"/>
        <end position="1061"/>
    </location>
</feature>
<dbReference type="InterPro" id="IPR051279">
    <property type="entry name" value="PP1-Reg/Actin-Interact_Protein"/>
</dbReference>
<feature type="compositionally biased region" description="Polar residues" evidence="9">
    <location>
        <begin position="1267"/>
        <end position="1276"/>
    </location>
</feature>
<dbReference type="InterPro" id="IPR041245">
    <property type="entry name" value="CARMIL_PH"/>
</dbReference>